<keyword evidence="7" id="KW-1185">Reference proteome</keyword>
<evidence type="ECO:0000256" key="1">
    <source>
        <dbReference type="ARBA" id="ARBA00023015"/>
    </source>
</evidence>
<dbReference type="RefSeq" id="WP_311036014.1">
    <property type="nucleotide sequence ID" value="NZ_CP117522.1"/>
</dbReference>
<accession>A0ABY9UWV2</accession>
<dbReference type="InterPro" id="IPR050109">
    <property type="entry name" value="HTH-type_TetR-like_transc_reg"/>
</dbReference>
<dbReference type="PANTHER" id="PTHR30055:SF238">
    <property type="entry name" value="MYCOFACTOCIN BIOSYNTHESIS TRANSCRIPTIONAL REGULATOR MFTR-RELATED"/>
    <property type="match status" value="1"/>
</dbReference>
<evidence type="ECO:0000256" key="2">
    <source>
        <dbReference type="ARBA" id="ARBA00023125"/>
    </source>
</evidence>
<evidence type="ECO:0000313" key="7">
    <source>
        <dbReference type="Proteomes" id="UP001305606"/>
    </source>
</evidence>
<dbReference type="EMBL" id="CP117522">
    <property type="protein sequence ID" value="WNE96916.1"/>
    <property type="molecule type" value="Genomic_DNA"/>
</dbReference>
<keyword evidence="1" id="KW-0805">Transcription regulation</keyword>
<evidence type="ECO:0000256" key="4">
    <source>
        <dbReference type="PROSITE-ProRule" id="PRU00335"/>
    </source>
</evidence>
<evidence type="ECO:0000256" key="3">
    <source>
        <dbReference type="ARBA" id="ARBA00023163"/>
    </source>
</evidence>
<feature type="DNA-binding region" description="H-T-H motif" evidence="4">
    <location>
        <begin position="42"/>
        <end position="61"/>
    </location>
</feature>
<dbReference type="InterPro" id="IPR009057">
    <property type="entry name" value="Homeodomain-like_sf"/>
</dbReference>
<dbReference type="Pfam" id="PF00440">
    <property type="entry name" value="TetR_N"/>
    <property type="match status" value="1"/>
</dbReference>
<proteinExistence type="predicted"/>
<protein>
    <submittedName>
        <fullName evidence="6">TetR family transcriptional regulator</fullName>
    </submittedName>
</protein>
<sequence length="229" mass="25236">MTAAAPSALRESLRERKKRRTRQALIDTALELFTQRGFGGVTLDELCEEVEVSKRTFFRTFTSKEDVAMAPDQDLWRAFLGELETAEPDGLPVVELGRDALLAALERMDDEGWTRRLLLSRRLAERTPSMGAHGLQFCEATTQQALEILHRRFGLGAPGDLRPRLAVDMLIAAFRGAVAGWVAQAEKADGTEGASRTRDEPPPRHDLAARLREAIAALPESLALTTTSA</sequence>
<keyword evidence="2 4" id="KW-0238">DNA-binding</keyword>
<keyword evidence="3" id="KW-0804">Transcription</keyword>
<evidence type="ECO:0000313" key="6">
    <source>
        <dbReference type="EMBL" id="WNE96916.1"/>
    </source>
</evidence>
<gene>
    <name evidence="6" type="ORF">PS467_17050</name>
</gene>
<dbReference type="Proteomes" id="UP001305606">
    <property type="component" value="Chromosome"/>
</dbReference>
<dbReference type="Gene3D" id="1.10.357.10">
    <property type="entry name" value="Tetracycline Repressor, domain 2"/>
    <property type="match status" value="1"/>
</dbReference>
<name>A0ABY9UWV2_9ACTN</name>
<dbReference type="PRINTS" id="PR00455">
    <property type="entry name" value="HTHTETR"/>
</dbReference>
<dbReference type="PROSITE" id="PS50977">
    <property type="entry name" value="HTH_TETR_2"/>
    <property type="match status" value="1"/>
</dbReference>
<reference evidence="6 7" key="1">
    <citation type="submission" date="2023-02" db="EMBL/GenBank/DDBJ databases">
        <title>Streptomyces sp. SCA4-21 with antifungal activity against Fusarium oxysporum f. sp. cubense, Streptomyces sp. SCA2-17 with antifungal activity against Fusarium oxysporum f. sp. cubense.</title>
        <authorList>
            <person name="Qi D."/>
        </authorList>
    </citation>
    <scope>NUCLEOTIDE SEQUENCE [LARGE SCALE GENOMIC DNA]</scope>
    <source>
        <strain evidence="6 7">SCA4-21</strain>
    </source>
</reference>
<organism evidence="6 7">
    <name type="scientific">Streptomyces luomodiensis</name>
    <dbReference type="NCBI Taxonomy" id="3026192"/>
    <lineage>
        <taxon>Bacteria</taxon>
        <taxon>Bacillati</taxon>
        <taxon>Actinomycetota</taxon>
        <taxon>Actinomycetes</taxon>
        <taxon>Kitasatosporales</taxon>
        <taxon>Streptomycetaceae</taxon>
        <taxon>Streptomyces</taxon>
    </lineage>
</organism>
<dbReference type="SUPFAM" id="SSF46689">
    <property type="entry name" value="Homeodomain-like"/>
    <property type="match status" value="1"/>
</dbReference>
<dbReference type="PANTHER" id="PTHR30055">
    <property type="entry name" value="HTH-TYPE TRANSCRIPTIONAL REGULATOR RUTR"/>
    <property type="match status" value="1"/>
</dbReference>
<feature type="domain" description="HTH tetR-type" evidence="5">
    <location>
        <begin position="19"/>
        <end position="79"/>
    </location>
</feature>
<dbReference type="InterPro" id="IPR001647">
    <property type="entry name" value="HTH_TetR"/>
</dbReference>
<evidence type="ECO:0000259" key="5">
    <source>
        <dbReference type="PROSITE" id="PS50977"/>
    </source>
</evidence>